<dbReference type="OrthoDB" id="443339at2759"/>
<dbReference type="EMBL" id="LSRX01005099">
    <property type="protein sequence ID" value="OLP73620.1"/>
    <property type="molecule type" value="Genomic_DNA"/>
</dbReference>
<comment type="caution">
    <text evidence="3">The sequence shown here is derived from an EMBL/GenBank/DDBJ whole genome shotgun (WGS) entry which is preliminary data.</text>
</comment>
<dbReference type="AlphaFoldDB" id="A0A1Q9BSP8"/>
<keyword evidence="4" id="KW-1185">Reference proteome</keyword>
<proteinExistence type="predicted"/>
<evidence type="ECO:0000313" key="3">
    <source>
        <dbReference type="EMBL" id="OLP73620.1"/>
    </source>
</evidence>
<organism evidence="3 4">
    <name type="scientific">Symbiodinium microadriaticum</name>
    <name type="common">Dinoflagellate</name>
    <name type="synonym">Zooxanthella microadriatica</name>
    <dbReference type="NCBI Taxonomy" id="2951"/>
    <lineage>
        <taxon>Eukaryota</taxon>
        <taxon>Sar</taxon>
        <taxon>Alveolata</taxon>
        <taxon>Dinophyceae</taxon>
        <taxon>Suessiales</taxon>
        <taxon>Symbiodiniaceae</taxon>
        <taxon>Symbiodinium</taxon>
    </lineage>
</organism>
<name>A0A1Q9BSP8_SYMMI</name>
<feature type="region of interest" description="Disordered" evidence="2">
    <location>
        <begin position="107"/>
        <end position="126"/>
    </location>
</feature>
<evidence type="ECO:0000313" key="4">
    <source>
        <dbReference type="Proteomes" id="UP000186817"/>
    </source>
</evidence>
<evidence type="ECO:0000256" key="2">
    <source>
        <dbReference type="SAM" id="MobiDB-lite"/>
    </source>
</evidence>
<accession>A0A1Q9BSP8</accession>
<reference evidence="3 4" key="1">
    <citation type="submission" date="2016-02" db="EMBL/GenBank/DDBJ databases">
        <title>Genome analysis of coral dinoflagellate symbionts highlights evolutionary adaptations to a symbiotic lifestyle.</title>
        <authorList>
            <person name="Aranda M."/>
            <person name="Li Y."/>
            <person name="Liew Y.J."/>
            <person name="Baumgarten S."/>
            <person name="Simakov O."/>
            <person name="Wilson M."/>
            <person name="Piel J."/>
            <person name="Ashoor H."/>
            <person name="Bougouffa S."/>
            <person name="Bajic V.B."/>
            <person name="Ryu T."/>
            <person name="Ravasi T."/>
            <person name="Bayer T."/>
            <person name="Micklem G."/>
            <person name="Kim H."/>
            <person name="Bhak J."/>
            <person name="Lajeunesse T.C."/>
            <person name="Voolstra C.R."/>
        </authorList>
    </citation>
    <scope>NUCLEOTIDE SEQUENCE [LARGE SCALE GENOMIC DNA]</scope>
    <source>
        <strain evidence="3 4">CCMP2467</strain>
    </source>
</reference>
<keyword evidence="1" id="KW-0175">Coiled coil</keyword>
<dbReference type="Proteomes" id="UP000186817">
    <property type="component" value="Unassembled WGS sequence"/>
</dbReference>
<feature type="coiled-coil region" evidence="1">
    <location>
        <begin position="161"/>
        <end position="220"/>
    </location>
</feature>
<gene>
    <name evidence="3" type="ORF">AK812_SmicGene47087</name>
</gene>
<protein>
    <submittedName>
        <fullName evidence="3">Uncharacterized protein</fullName>
    </submittedName>
</protein>
<feature type="compositionally biased region" description="Low complexity" evidence="2">
    <location>
        <begin position="107"/>
        <end position="118"/>
    </location>
</feature>
<sequence>MKGEEHYIRLCDLREKEGSAAADEIFKAKQALQDELPEDSDEPPFILKHPDLPGCKEWTLIRTFKEATLTKKDTCSRATSLEMGPVQLDGASTRSVMTQMAHGLEIAGPGASGPSSNGGSAGITRRPSSMALPLALGDQAAGSMLADIPEPMDKKKKNALLNQAKTKAALASAKLDEAKVLNEEISGNEVMSEPIRTGFLKELNNHSESLQKAMDMLNAEVSNGSGGKLQELLDECTQKITNYVQSTNGMKKMSAVIRLHISSVVEQINL</sequence>
<evidence type="ECO:0000256" key="1">
    <source>
        <dbReference type="SAM" id="Coils"/>
    </source>
</evidence>